<feature type="region of interest" description="Disordered" evidence="5">
    <location>
        <begin position="602"/>
        <end position="636"/>
    </location>
</feature>
<name>A0A6V1K438_HETAK</name>
<evidence type="ECO:0000256" key="3">
    <source>
        <dbReference type="ARBA" id="ARBA00022833"/>
    </source>
</evidence>
<evidence type="ECO:0000256" key="1">
    <source>
        <dbReference type="ARBA" id="ARBA00022723"/>
    </source>
</evidence>
<evidence type="ECO:0000256" key="4">
    <source>
        <dbReference type="PROSITE-ProRule" id="PRU00723"/>
    </source>
</evidence>
<dbReference type="Pfam" id="PF00642">
    <property type="entry name" value="zf-CCCH"/>
    <property type="match status" value="1"/>
</dbReference>
<feature type="region of interest" description="Disordered" evidence="5">
    <location>
        <begin position="87"/>
        <end position="121"/>
    </location>
</feature>
<dbReference type="SMART" id="SM00356">
    <property type="entry name" value="ZnF_C3H1"/>
    <property type="match status" value="1"/>
</dbReference>
<feature type="compositionally biased region" description="Polar residues" evidence="5">
    <location>
        <begin position="87"/>
        <end position="105"/>
    </location>
</feature>
<accession>A0A6V1K438</accession>
<gene>
    <name evidence="7" type="ORF">HAKA00212_LOCUS12862</name>
</gene>
<protein>
    <recommendedName>
        <fullName evidence="6">C3H1-type domain-containing protein</fullName>
    </recommendedName>
</protein>
<keyword evidence="2 4" id="KW-0863">Zinc-finger</keyword>
<evidence type="ECO:0000256" key="5">
    <source>
        <dbReference type="SAM" id="MobiDB-lite"/>
    </source>
</evidence>
<evidence type="ECO:0000256" key="2">
    <source>
        <dbReference type="ARBA" id="ARBA00022771"/>
    </source>
</evidence>
<feature type="region of interest" description="Disordered" evidence="5">
    <location>
        <begin position="417"/>
        <end position="439"/>
    </location>
</feature>
<dbReference type="InterPro" id="IPR036855">
    <property type="entry name" value="Znf_CCCH_sf"/>
</dbReference>
<feature type="compositionally biased region" description="Basic residues" evidence="5">
    <location>
        <begin position="609"/>
        <end position="625"/>
    </location>
</feature>
<keyword evidence="3 4" id="KW-0862">Zinc</keyword>
<feature type="domain" description="C3H1-type" evidence="6">
    <location>
        <begin position="572"/>
        <end position="598"/>
    </location>
</feature>
<keyword evidence="1 4" id="KW-0479">Metal-binding</keyword>
<feature type="region of interest" description="Disordered" evidence="5">
    <location>
        <begin position="371"/>
        <end position="398"/>
    </location>
</feature>
<sequence length="636" mass="69698">MFQPHLHSAAFPHTQMSSLAAVTAALLQQSSTPALTPAPAQTSLPPTAVRSALTPASHQITPQSGPQPALPISTVQHQNTATAVLSQAKVSQKQGQACTPSSSKDLTADEPADQPVKSTQTLEPEVLKQLLEKSSNYRQLVNLWLQKLGGVTAVPLAKYLQVEGQTVLVNLAPFGGTARLPAPRSLGRSKGADEEVARRVWLEVLEMPYLEDQLDADKTVGQATSVSKKAGENTPADSIEVQAQLSSLHKSEGLPAEGGTPSSTNAEKEEILDPGNSFASRKLKPEVLQRIIRNSSNYRMLINSFMLRTNGPKPYTQCVTFEDESPDAEPMVSVDLGLLGKGRFTAPKDWGSKAADEELAKRVWTEVMQLPPMPQPDLKAPTAEDVQERPTTGGAQTEECGASKIACQAVEGALKQPGKGLKQQSQEQKANPSAPTPQVSIVSPMTWAQEDEHIALWSEEDIHYVCQNWARQFPTQIPDKDMQIDCRLLELIKNIQGSCMYVHDTMSKKGVPGPLTGDNIRRRYLAPLALRILQYVDGCNEEDSDVAAEERAFQQASGIPTTQHNPLPPSHIYTRPCRFFGKGFCRHGDKCRYSHNDVAVSSSYSYRRSPPRTHHSHPQHQHYTQRRGPSVQHDDR</sequence>
<feature type="region of interest" description="Disordered" evidence="5">
    <location>
        <begin position="249"/>
        <end position="277"/>
    </location>
</feature>
<dbReference type="EMBL" id="HBIU01027926">
    <property type="protein sequence ID" value="CAE0634146.1"/>
    <property type="molecule type" value="Transcribed_RNA"/>
</dbReference>
<organism evidence="7">
    <name type="scientific">Heterosigma akashiwo</name>
    <name type="common">Chromophytic alga</name>
    <name type="synonym">Heterosigma carterae</name>
    <dbReference type="NCBI Taxonomy" id="2829"/>
    <lineage>
        <taxon>Eukaryota</taxon>
        <taxon>Sar</taxon>
        <taxon>Stramenopiles</taxon>
        <taxon>Ochrophyta</taxon>
        <taxon>Raphidophyceae</taxon>
        <taxon>Chattonellales</taxon>
        <taxon>Chattonellaceae</taxon>
        <taxon>Heterosigma</taxon>
    </lineage>
</organism>
<feature type="compositionally biased region" description="Polar residues" evidence="5">
    <location>
        <begin position="422"/>
        <end position="439"/>
    </location>
</feature>
<dbReference type="AlphaFoldDB" id="A0A6V1K438"/>
<proteinExistence type="predicted"/>
<reference evidence="7" key="1">
    <citation type="submission" date="2021-01" db="EMBL/GenBank/DDBJ databases">
        <authorList>
            <person name="Corre E."/>
            <person name="Pelletier E."/>
            <person name="Niang G."/>
            <person name="Scheremetjew M."/>
            <person name="Finn R."/>
            <person name="Kale V."/>
            <person name="Holt S."/>
            <person name="Cochrane G."/>
            <person name="Meng A."/>
            <person name="Brown T."/>
            <person name="Cohen L."/>
        </authorList>
    </citation>
    <scope>NUCLEOTIDE SEQUENCE</scope>
    <source>
        <strain evidence="7">CCMP3107</strain>
    </source>
</reference>
<dbReference type="GO" id="GO:0008270">
    <property type="term" value="F:zinc ion binding"/>
    <property type="evidence" value="ECO:0007669"/>
    <property type="project" value="UniProtKB-KW"/>
</dbReference>
<dbReference type="Gene3D" id="2.30.30.1190">
    <property type="match status" value="1"/>
</dbReference>
<evidence type="ECO:0000259" key="6">
    <source>
        <dbReference type="PROSITE" id="PS50103"/>
    </source>
</evidence>
<feature type="zinc finger region" description="C3H1-type" evidence="4">
    <location>
        <begin position="572"/>
        <end position="598"/>
    </location>
</feature>
<dbReference type="InterPro" id="IPR000571">
    <property type="entry name" value="Znf_CCCH"/>
</dbReference>
<evidence type="ECO:0000313" key="7">
    <source>
        <dbReference type="EMBL" id="CAE0634146.1"/>
    </source>
</evidence>
<dbReference type="SUPFAM" id="SSF90229">
    <property type="entry name" value="CCCH zinc finger"/>
    <property type="match status" value="1"/>
</dbReference>
<dbReference type="PROSITE" id="PS50103">
    <property type="entry name" value="ZF_C3H1"/>
    <property type="match status" value="1"/>
</dbReference>